<sequence>AVIQGTESYVAVVPDLYTDSSTNSFLQVTASNPANVIYLNIQKICDGIVQTTFLPLSYIRARHIDISKSCALYDM</sequence>
<name>A0AAD8CAF2_BIOPF</name>
<protein>
    <submittedName>
        <fullName evidence="1">Uncharacterized protein</fullName>
    </submittedName>
</protein>
<gene>
    <name evidence="1" type="ORF">Bpfe_001434</name>
</gene>
<feature type="non-terminal residue" evidence="1">
    <location>
        <position position="1"/>
    </location>
</feature>
<keyword evidence="2" id="KW-1185">Reference proteome</keyword>
<dbReference type="Proteomes" id="UP001233172">
    <property type="component" value="Unassembled WGS sequence"/>
</dbReference>
<proteinExistence type="predicted"/>
<evidence type="ECO:0000313" key="2">
    <source>
        <dbReference type="Proteomes" id="UP001233172"/>
    </source>
</evidence>
<reference evidence="1" key="1">
    <citation type="journal article" date="2023" name="PLoS Negl. Trop. Dis.">
        <title>A genome sequence for Biomphalaria pfeifferi, the major vector snail for the human-infecting parasite Schistosoma mansoni.</title>
        <authorList>
            <person name="Bu L."/>
            <person name="Lu L."/>
            <person name="Laidemitt M.R."/>
            <person name="Zhang S.M."/>
            <person name="Mutuku M."/>
            <person name="Mkoji G."/>
            <person name="Steinauer M."/>
            <person name="Loker E.S."/>
        </authorList>
    </citation>
    <scope>NUCLEOTIDE SEQUENCE</scope>
    <source>
        <strain evidence="1">KasaAsao</strain>
    </source>
</reference>
<dbReference type="EMBL" id="JASAOG010000003">
    <property type="protein sequence ID" value="KAK0069252.1"/>
    <property type="molecule type" value="Genomic_DNA"/>
</dbReference>
<accession>A0AAD8CAF2</accession>
<organism evidence="1 2">
    <name type="scientific">Biomphalaria pfeifferi</name>
    <name type="common">Bloodfluke planorb</name>
    <name type="synonym">Freshwater snail</name>
    <dbReference type="NCBI Taxonomy" id="112525"/>
    <lineage>
        <taxon>Eukaryota</taxon>
        <taxon>Metazoa</taxon>
        <taxon>Spiralia</taxon>
        <taxon>Lophotrochozoa</taxon>
        <taxon>Mollusca</taxon>
        <taxon>Gastropoda</taxon>
        <taxon>Heterobranchia</taxon>
        <taxon>Euthyneura</taxon>
        <taxon>Panpulmonata</taxon>
        <taxon>Hygrophila</taxon>
        <taxon>Lymnaeoidea</taxon>
        <taxon>Planorbidae</taxon>
        <taxon>Biomphalaria</taxon>
    </lineage>
</organism>
<reference evidence="1" key="2">
    <citation type="submission" date="2023-04" db="EMBL/GenBank/DDBJ databases">
        <authorList>
            <person name="Bu L."/>
            <person name="Lu L."/>
            <person name="Laidemitt M.R."/>
            <person name="Zhang S.M."/>
            <person name="Mutuku M."/>
            <person name="Mkoji G."/>
            <person name="Steinauer M."/>
            <person name="Loker E.S."/>
        </authorList>
    </citation>
    <scope>NUCLEOTIDE SEQUENCE</scope>
    <source>
        <strain evidence="1">KasaAsao</strain>
        <tissue evidence="1">Whole Snail</tissue>
    </source>
</reference>
<feature type="non-terminal residue" evidence="1">
    <location>
        <position position="75"/>
    </location>
</feature>
<evidence type="ECO:0000313" key="1">
    <source>
        <dbReference type="EMBL" id="KAK0069252.1"/>
    </source>
</evidence>
<dbReference type="AlphaFoldDB" id="A0AAD8CAF2"/>
<comment type="caution">
    <text evidence="1">The sequence shown here is derived from an EMBL/GenBank/DDBJ whole genome shotgun (WGS) entry which is preliminary data.</text>
</comment>